<dbReference type="Pfam" id="PF01808">
    <property type="entry name" value="AICARFT_IMPCHas"/>
    <property type="match status" value="1"/>
</dbReference>
<dbReference type="InterPro" id="IPR011607">
    <property type="entry name" value="MGS-like_dom"/>
</dbReference>
<dbReference type="GO" id="GO:0003937">
    <property type="term" value="F:IMP cyclohydrolase activity"/>
    <property type="evidence" value="ECO:0007669"/>
    <property type="project" value="UniProtKB-UniRule"/>
</dbReference>
<organism evidence="12 13">
    <name type="scientific">Pseudosulfitobacter pseudonitzschiae</name>
    <dbReference type="NCBI Taxonomy" id="1402135"/>
    <lineage>
        <taxon>Bacteria</taxon>
        <taxon>Pseudomonadati</taxon>
        <taxon>Pseudomonadota</taxon>
        <taxon>Alphaproteobacteria</taxon>
        <taxon>Rhodobacterales</taxon>
        <taxon>Roseobacteraceae</taxon>
        <taxon>Pseudosulfitobacter</taxon>
    </lineage>
</organism>
<dbReference type="AlphaFoldDB" id="A0A9Q2RQW6"/>
<dbReference type="GO" id="GO:0005829">
    <property type="term" value="C:cytosol"/>
    <property type="evidence" value="ECO:0007669"/>
    <property type="project" value="TreeGrafter"/>
</dbReference>
<keyword evidence="5 10" id="KW-0658">Purine biosynthesis</keyword>
<evidence type="ECO:0000256" key="5">
    <source>
        <dbReference type="ARBA" id="ARBA00022755"/>
    </source>
</evidence>
<dbReference type="EC" id="3.5.4.10" evidence="10"/>
<sequence>MTTDLYPVRRALISVSDKTGLVPFGQALAARGVELLSTGGTAAALRAAGLEVKDVADVTGYPEMMDGRVKTLHPVVHGGLLALRDNADHRAAMDEHGIGAIDLVVVNLYPFEETVAKGAAYDEVIENIDIGGPAMIRSAAKNHGFVNIVVDVEDYDVVLAELEANDGQTTYALRQRLAQTAYGRTAAYDTAVSTWMAAQVGGTPRRRSFAGTLAQGLRYGENPHQGAAFYTDGSARPGVATAKQHQGKELSYNNINDTDAAFELVSEFDPAQGPACAIIKHANPCGVSRGATLKEAYNRAFDCDRTSAFGGIIALNQPLDADTAREITGIFTEVVIAPGASAEAMDIFSQKKNLRLLTTDGLAPADAAALAVRQVSGGFLVQDKDVGRITREDLKVVTKRAPSEQELNDLLFAWTVAKHVKSNAIIYVKDGATVGVGAGQMSRVDSTRIAARKAQDMAEALGLSAPLTQGSVVASDAFFPFADGLITAAEAGATAIIQPGGSMRDDEVIAAADEAGLAMVLTGMRHFRH</sequence>
<dbReference type="GO" id="GO:0006189">
    <property type="term" value="P:'de novo' IMP biosynthetic process"/>
    <property type="evidence" value="ECO:0007669"/>
    <property type="project" value="UniProtKB-UniRule"/>
</dbReference>
<dbReference type="PROSITE" id="PS51855">
    <property type="entry name" value="MGS"/>
    <property type="match status" value="1"/>
</dbReference>
<reference evidence="12" key="1">
    <citation type="submission" date="2021-01" db="EMBL/GenBank/DDBJ databases">
        <title>Diatom-associated Roseobacters Show Island Model of Population Structure.</title>
        <authorList>
            <person name="Qu L."/>
            <person name="Feng X."/>
            <person name="Chen Y."/>
            <person name="Li L."/>
            <person name="Wang X."/>
            <person name="Hu Z."/>
            <person name="Wang H."/>
            <person name="Luo H."/>
        </authorList>
    </citation>
    <scope>NUCLEOTIDE SEQUENCE</scope>
    <source>
        <strain evidence="12">SM26-45</strain>
    </source>
</reference>
<evidence type="ECO:0000256" key="2">
    <source>
        <dbReference type="ARBA" id="ARBA00004954"/>
    </source>
</evidence>
<dbReference type="Proteomes" id="UP000809337">
    <property type="component" value="Unassembled WGS sequence"/>
</dbReference>
<evidence type="ECO:0000256" key="6">
    <source>
        <dbReference type="ARBA" id="ARBA00022801"/>
    </source>
</evidence>
<dbReference type="NCBIfam" id="NF002049">
    <property type="entry name" value="PRK00881.1"/>
    <property type="match status" value="1"/>
</dbReference>
<dbReference type="SUPFAM" id="SSF52335">
    <property type="entry name" value="Methylglyoxal synthase-like"/>
    <property type="match status" value="1"/>
</dbReference>
<comment type="catalytic activity">
    <reaction evidence="9 10">
        <text>IMP + H2O = 5-formamido-1-(5-phospho-D-ribosyl)imidazole-4-carboxamide</text>
        <dbReference type="Rhea" id="RHEA:18445"/>
        <dbReference type="ChEBI" id="CHEBI:15377"/>
        <dbReference type="ChEBI" id="CHEBI:58053"/>
        <dbReference type="ChEBI" id="CHEBI:58467"/>
        <dbReference type="EC" id="3.5.4.10"/>
    </reaction>
</comment>
<dbReference type="CDD" id="cd01421">
    <property type="entry name" value="IMPCH"/>
    <property type="match status" value="1"/>
</dbReference>
<dbReference type="RefSeq" id="WP_231032332.1">
    <property type="nucleotide sequence ID" value="NZ_JAJNGX010000001.1"/>
</dbReference>
<dbReference type="HAMAP" id="MF_00139">
    <property type="entry name" value="PurH"/>
    <property type="match status" value="1"/>
</dbReference>
<evidence type="ECO:0000259" key="11">
    <source>
        <dbReference type="PROSITE" id="PS51855"/>
    </source>
</evidence>
<dbReference type="PANTHER" id="PTHR11692">
    <property type="entry name" value="BIFUNCTIONAL PURINE BIOSYNTHESIS PROTEIN PURH"/>
    <property type="match status" value="1"/>
</dbReference>
<comment type="caution">
    <text evidence="12">The sequence shown here is derived from an EMBL/GenBank/DDBJ whole genome shotgun (WGS) entry which is preliminary data.</text>
</comment>
<keyword evidence="7 10" id="KW-0511">Multifunctional enzyme</keyword>
<accession>A0A9Q2RQW6</accession>
<evidence type="ECO:0000256" key="1">
    <source>
        <dbReference type="ARBA" id="ARBA00004844"/>
    </source>
</evidence>
<dbReference type="InterPro" id="IPR036914">
    <property type="entry name" value="MGS-like_dom_sf"/>
</dbReference>
<keyword evidence="4 10" id="KW-0808">Transferase</keyword>
<evidence type="ECO:0000313" key="13">
    <source>
        <dbReference type="Proteomes" id="UP000809337"/>
    </source>
</evidence>
<gene>
    <name evidence="10 12" type="primary">purH</name>
    <name evidence="12" type="ORF">JQX14_02435</name>
</gene>
<comment type="catalytic activity">
    <reaction evidence="8 10">
        <text>(6R)-10-formyltetrahydrofolate + 5-amino-1-(5-phospho-beta-D-ribosyl)imidazole-4-carboxamide = 5-formamido-1-(5-phospho-D-ribosyl)imidazole-4-carboxamide + (6S)-5,6,7,8-tetrahydrofolate</text>
        <dbReference type="Rhea" id="RHEA:22192"/>
        <dbReference type="ChEBI" id="CHEBI:57453"/>
        <dbReference type="ChEBI" id="CHEBI:58467"/>
        <dbReference type="ChEBI" id="CHEBI:58475"/>
        <dbReference type="ChEBI" id="CHEBI:195366"/>
        <dbReference type="EC" id="2.1.2.3"/>
    </reaction>
</comment>
<dbReference type="NCBIfam" id="TIGR00355">
    <property type="entry name" value="purH"/>
    <property type="match status" value="1"/>
</dbReference>
<name>A0A9Q2RQW6_9RHOB</name>
<dbReference type="FunFam" id="3.40.140.20:FF:000001">
    <property type="entry name" value="Bifunctional purine biosynthesis protein PurH"/>
    <property type="match status" value="1"/>
</dbReference>
<dbReference type="GO" id="GO:0004643">
    <property type="term" value="F:phosphoribosylaminoimidazolecarboxamide formyltransferase activity"/>
    <property type="evidence" value="ECO:0007669"/>
    <property type="project" value="UniProtKB-UniRule"/>
</dbReference>
<keyword evidence="6 10" id="KW-0378">Hydrolase</keyword>
<protein>
    <recommendedName>
        <fullName evidence="10">Bifunctional purine biosynthesis protein PurH</fullName>
    </recommendedName>
    <domain>
        <recommendedName>
            <fullName evidence="10">Phosphoribosylaminoimidazolecarboxamide formyltransferase</fullName>
            <ecNumber evidence="10">2.1.2.3</ecNumber>
        </recommendedName>
        <alternativeName>
            <fullName evidence="10">AICAR transformylase</fullName>
        </alternativeName>
    </domain>
    <domain>
        <recommendedName>
            <fullName evidence="10">IMP cyclohydrolase</fullName>
            <ecNumber evidence="10">3.5.4.10</ecNumber>
        </recommendedName>
        <alternativeName>
            <fullName evidence="10">ATIC</fullName>
        </alternativeName>
        <alternativeName>
            <fullName evidence="10">IMP synthase</fullName>
        </alternativeName>
        <alternativeName>
            <fullName evidence="10">Inosinicase</fullName>
        </alternativeName>
    </domain>
</protein>
<dbReference type="InterPro" id="IPR002695">
    <property type="entry name" value="PurH-like"/>
</dbReference>
<evidence type="ECO:0000256" key="3">
    <source>
        <dbReference type="ARBA" id="ARBA00007667"/>
    </source>
</evidence>
<dbReference type="PANTHER" id="PTHR11692:SF0">
    <property type="entry name" value="BIFUNCTIONAL PURINE BIOSYNTHESIS PROTEIN ATIC"/>
    <property type="match status" value="1"/>
</dbReference>
<dbReference type="SUPFAM" id="SSF53927">
    <property type="entry name" value="Cytidine deaminase-like"/>
    <property type="match status" value="1"/>
</dbReference>
<proteinExistence type="inferred from homology"/>
<dbReference type="PIRSF" id="PIRSF000414">
    <property type="entry name" value="AICARFT_IMPCHas"/>
    <property type="match status" value="1"/>
</dbReference>
<dbReference type="InterPro" id="IPR024051">
    <property type="entry name" value="AICAR_Tfase_dup_dom_sf"/>
</dbReference>
<dbReference type="FunFam" id="3.40.140.20:FF:000002">
    <property type="entry name" value="Bifunctional purine biosynthesis protein PurH"/>
    <property type="match status" value="1"/>
</dbReference>
<evidence type="ECO:0000256" key="10">
    <source>
        <dbReference type="HAMAP-Rule" id="MF_00139"/>
    </source>
</evidence>
<dbReference type="EMBL" id="JAFBWN010000001">
    <property type="protein sequence ID" value="MBM2353380.1"/>
    <property type="molecule type" value="Genomic_DNA"/>
</dbReference>
<dbReference type="SMART" id="SM00851">
    <property type="entry name" value="MGS"/>
    <property type="match status" value="1"/>
</dbReference>
<dbReference type="SMART" id="SM00798">
    <property type="entry name" value="AICARFT_IMPCHas"/>
    <property type="match status" value="1"/>
</dbReference>
<comment type="pathway">
    <text evidence="2 10">Purine metabolism; IMP biosynthesis via de novo pathway; 5-formamido-1-(5-phospho-D-ribosyl)imidazole-4-carboxamide from 5-amino-1-(5-phospho-D-ribosyl)imidazole-4-carboxamide (10-formyl THF route): step 1/1.</text>
</comment>
<feature type="domain" description="MGS-like" evidence="11">
    <location>
        <begin position="1"/>
        <end position="150"/>
    </location>
</feature>
<comment type="domain">
    <text evidence="10">The IMP cyclohydrolase activity resides in the N-terminal region.</text>
</comment>
<comment type="pathway">
    <text evidence="1 10">Purine metabolism; IMP biosynthesis via de novo pathway; IMP from 5-formamido-1-(5-phospho-D-ribosyl)imidazole-4-carboxamide: step 1/1.</text>
</comment>
<evidence type="ECO:0000256" key="9">
    <source>
        <dbReference type="ARBA" id="ARBA00050687"/>
    </source>
</evidence>
<dbReference type="FunFam" id="3.40.50.1380:FF:000001">
    <property type="entry name" value="Bifunctional purine biosynthesis protein PurH"/>
    <property type="match status" value="1"/>
</dbReference>
<dbReference type="InterPro" id="IPR016193">
    <property type="entry name" value="Cytidine_deaminase-like"/>
</dbReference>
<dbReference type="Gene3D" id="3.40.50.1380">
    <property type="entry name" value="Methylglyoxal synthase-like domain"/>
    <property type="match status" value="1"/>
</dbReference>
<dbReference type="Pfam" id="PF02142">
    <property type="entry name" value="MGS"/>
    <property type="match status" value="1"/>
</dbReference>
<evidence type="ECO:0000256" key="7">
    <source>
        <dbReference type="ARBA" id="ARBA00023268"/>
    </source>
</evidence>
<evidence type="ECO:0000256" key="4">
    <source>
        <dbReference type="ARBA" id="ARBA00022679"/>
    </source>
</evidence>
<dbReference type="Gene3D" id="3.40.140.20">
    <property type="match status" value="2"/>
</dbReference>
<evidence type="ECO:0000256" key="8">
    <source>
        <dbReference type="ARBA" id="ARBA00050488"/>
    </source>
</evidence>
<comment type="similarity">
    <text evidence="3 10">Belongs to the PurH family.</text>
</comment>
<evidence type="ECO:0000313" key="12">
    <source>
        <dbReference type="EMBL" id="MBM2353380.1"/>
    </source>
</evidence>
<dbReference type="EC" id="2.1.2.3" evidence="10"/>